<protein>
    <recommendedName>
        <fullName evidence="1">N-acetyltransferase domain-containing protein</fullName>
    </recommendedName>
</protein>
<dbReference type="SUPFAM" id="SSF55729">
    <property type="entry name" value="Acyl-CoA N-acyltransferases (Nat)"/>
    <property type="match status" value="1"/>
</dbReference>
<evidence type="ECO:0000259" key="1">
    <source>
        <dbReference type="PROSITE" id="PS51186"/>
    </source>
</evidence>
<comment type="caution">
    <text evidence="2">The sequence shown here is derived from an EMBL/GenBank/DDBJ whole genome shotgun (WGS) entry which is preliminary data.</text>
</comment>
<evidence type="ECO:0000313" key="2">
    <source>
        <dbReference type="EMBL" id="GAA4190179.1"/>
    </source>
</evidence>
<accession>A0ABP8AU92</accession>
<dbReference type="Gene3D" id="3.40.630.30">
    <property type="match status" value="1"/>
</dbReference>
<dbReference type="PROSITE" id="PS51186">
    <property type="entry name" value="GNAT"/>
    <property type="match status" value="1"/>
</dbReference>
<proteinExistence type="predicted"/>
<dbReference type="Proteomes" id="UP001501251">
    <property type="component" value="Unassembled WGS sequence"/>
</dbReference>
<dbReference type="Pfam" id="PF00583">
    <property type="entry name" value="Acetyltransf_1"/>
    <property type="match status" value="1"/>
</dbReference>
<name>A0ABP8AU92_9ACTN</name>
<gene>
    <name evidence="2" type="ORF">GCM10022252_28060</name>
</gene>
<feature type="domain" description="N-acetyltransferase" evidence="1">
    <location>
        <begin position="28"/>
        <end position="183"/>
    </location>
</feature>
<dbReference type="RefSeq" id="WP_344918266.1">
    <property type="nucleotide sequence ID" value="NZ_BAABAQ010000004.1"/>
</dbReference>
<sequence>MSATPAVRPFRVNGPAGRPGVASFHIQVVGPEAVACHLPAIADVGGDVFTLPPWRESYPAARGVAARLLADSRRPGFVLALALDGEELYGFAYGVRCSRLARLACHEPGPDFTLKELAVVPRRRGLRLGAALHDAVLARAVPGTRWLTTHTRAAAALGLYRARGWRAVALAGGERLIMSRRDTR</sequence>
<keyword evidence="3" id="KW-1185">Reference proteome</keyword>
<dbReference type="InterPro" id="IPR000182">
    <property type="entry name" value="GNAT_dom"/>
</dbReference>
<dbReference type="InterPro" id="IPR016181">
    <property type="entry name" value="Acyl_CoA_acyltransferase"/>
</dbReference>
<dbReference type="EMBL" id="BAABAQ010000004">
    <property type="protein sequence ID" value="GAA4190179.1"/>
    <property type="molecule type" value="Genomic_DNA"/>
</dbReference>
<evidence type="ECO:0000313" key="3">
    <source>
        <dbReference type="Proteomes" id="UP001501251"/>
    </source>
</evidence>
<organism evidence="2 3">
    <name type="scientific">Streptosporangium oxazolinicum</name>
    <dbReference type="NCBI Taxonomy" id="909287"/>
    <lineage>
        <taxon>Bacteria</taxon>
        <taxon>Bacillati</taxon>
        <taxon>Actinomycetota</taxon>
        <taxon>Actinomycetes</taxon>
        <taxon>Streptosporangiales</taxon>
        <taxon>Streptosporangiaceae</taxon>
        <taxon>Streptosporangium</taxon>
    </lineage>
</organism>
<reference evidence="3" key="1">
    <citation type="journal article" date="2019" name="Int. J. Syst. Evol. Microbiol.">
        <title>The Global Catalogue of Microorganisms (GCM) 10K type strain sequencing project: providing services to taxonomists for standard genome sequencing and annotation.</title>
        <authorList>
            <consortium name="The Broad Institute Genomics Platform"/>
            <consortium name="The Broad Institute Genome Sequencing Center for Infectious Disease"/>
            <person name="Wu L."/>
            <person name="Ma J."/>
        </authorList>
    </citation>
    <scope>NUCLEOTIDE SEQUENCE [LARGE SCALE GENOMIC DNA]</scope>
    <source>
        <strain evidence="3">JCM 17388</strain>
    </source>
</reference>